<accession>A0A0D5ZJV0</accession>
<keyword evidence="2" id="KW-1133">Transmembrane helix</keyword>
<keyword evidence="2" id="KW-0472">Membrane</keyword>
<protein>
    <submittedName>
        <fullName evidence="3">Uncharacterized protein</fullName>
    </submittedName>
</protein>
<keyword evidence="1" id="KW-0175">Coiled coil</keyword>
<evidence type="ECO:0000313" key="3">
    <source>
        <dbReference type="EMBL" id="AKA49950.1"/>
    </source>
</evidence>
<dbReference type="HOGENOM" id="CLU_986328_0_0_14"/>
<feature type="transmembrane region" description="Helical" evidence="2">
    <location>
        <begin position="7"/>
        <end position="31"/>
    </location>
</feature>
<proteinExistence type="predicted"/>
<dbReference type="AlphaFoldDB" id="A0A0D5ZJV0"/>
<gene>
    <name evidence="3" type="ORF">VO56_01630</name>
</gene>
<name>A0A0D5ZJV0_9BACT</name>
<dbReference type="Proteomes" id="UP000032722">
    <property type="component" value="Chromosome"/>
</dbReference>
<evidence type="ECO:0000256" key="2">
    <source>
        <dbReference type="SAM" id="Phobius"/>
    </source>
</evidence>
<organism evidence="4">
    <name type="scientific">Mycoplasmopsis gallinacea</name>
    <dbReference type="NCBI Taxonomy" id="29556"/>
    <lineage>
        <taxon>Bacteria</taxon>
        <taxon>Bacillati</taxon>
        <taxon>Mycoplasmatota</taxon>
        <taxon>Mycoplasmoidales</taxon>
        <taxon>Metamycoplasmataceae</taxon>
        <taxon>Mycoplasmopsis</taxon>
    </lineage>
</organism>
<evidence type="ECO:0000313" key="4">
    <source>
        <dbReference type="Proteomes" id="UP000032722"/>
    </source>
</evidence>
<evidence type="ECO:0000256" key="1">
    <source>
        <dbReference type="SAM" id="Coils"/>
    </source>
</evidence>
<feature type="coiled-coil region" evidence="1">
    <location>
        <begin position="155"/>
        <end position="280"/>
    </location>
</feature>
<dbReference type="KEGG" id="mgb:VO56_01630"/>
<keyword evidence="2" id="KW-0812">Transmembrane</keyword>
<dbReference type="EMBL" id="CP011021">
    <property type="protein sequence ID" value="AKA49950.1"/>
    <property type="molecule type" value="Genomic_DNA"/>
</dbReference>
<reference evidence="3 4" key="1">
    <citation type="journal article" date="2015" name="Genome Announc.">
        <title>Complete Genome Sequence of Mycoplasma meleagridis, a Possible Emerging Pathogen in Chickens.</title>
        <authorList>
            <person name="Abolnik C."/>
        </authorList>
    </citation>
    <scope>NUCLEOTIDE SEQUENCE [LARGE SCALE GENOMIC DNA]</scope>
    <source>
        <strain evidence="3 4">B2096 8B</strain>
    </source>
</reference>
<sequence length="282" mass="32061">MAKNKKIWISLGVITAIVGISTIGTLTYLLANNKNKIDNTKQNENLVKANQFIENIKTESTANKDLSDSRIKALNQSFLNWLNDEKRILDNTKNISDLDLKELITKIEAHFSTYEEQYNSLVNLKDKILVVTNLVNEYSIPQEIEDKDLIVANSLADLNNANEEAKEKYNSQDLSVLKDVLVNLDHVYQKKLQILNNNKQRIQANKTHLNQIIAEVQQIIDSNPDTTNNREANQKLDKLKEILSVAQNNYANNYVSLSTLESTKNNLNTAKAEFETSIQNNN</sequence>
<dbReference type="PATRIC" id="fig|29556.3.peg.331"/>